<dbReference type="AlphaFoldDB" id="A0AAN8C5D1"/>
<proteinExistence type="predicted"/>
<reference evidence="1 2" key="1">
    <citation type="journal article" date="2023" name="Mol. Biol. Evol.">
        <title>Genomics of Secondarily Temperate Adaptation in the Only Non-Antarctic Icefish.</title>
        <authorList>
            <person name="Rivera-Colon A.G."/>
            <person name="Rayamajhi N."/>
            <person name="Minhas B.F."/>
            <person name="Madrigal G."/>
            <person name="Bilyk K.T."/>
            <person name="Yoon V."/>
            <person name="Hune M."/>
            <person name="Gregory S."/>
            <person name="Cheng C.H.C."/>
            <person name="Catchen J.M."/>
        </authorList>
    </citation>
    <scope>NUCLEOTIDE SEQUENCE [LARGE SCALE GENOMIC DNA]</scope>
    <source>
        <strain evidence="1">JC2023a</strain>
    </source>
</reference>
<protein>
    <submittedName>
        <fullName evidence="1">Uncharacterized protein</fullName>
    </submittedName>
</protein>
<accession>A0AAN8C5D1</accession>
<keyword evidence="2" id="KW-1185">Reference proteome</keyword>
<dbReference type="EMBL" id="JAULUE010002053">
    <property type="protein sequence ID" value="KAK5897626.1"/>
    <property type="molecule type" value="Genomic_DNA"/>
</dbReference>
<sequence length="80" mass="8825">MLHIPDLCSVSGLGRALRGSLENMHFSENRVKTKDSKDQLRAKGTTLTKLLEAFLQAAAGFREADGLPGFTSYSWHYVAL</sequence>
<gene>
    <name evidence="1" type="ORF">CesoFtcFv8_010673</name>
</gene>
<evidence type="ECO:0000313" key="1">
    <source>
        <dbReference type="EMBL" id="KAK5897626.1"/>
    </source>
</evidence>
<evidence type="ECO:0000313" key="2">
    <source>
        <dbReference type="Proteomes" id="UP001335648"/>
    </source>
</evidence>
<name>A0AAN8C5D1_9TELE</name>
<dbReference type="Proteomes" id="UP001335648">
    <property type="component" value="Unassembled WGS sequence"/>
</dbReference>
<comment type="caution">
    <text evidence="1">The sequence shown here is derived from an EMBL/GenBank/DDBJ whole genome shotgun (WGS) entry which is preliminary data.</text>
</comment>
<organism evidence="1 2">
    <name type="scientific">Champsocephalus esox</name>
    <name type="common">pike icefish</name>
    <dbReference type="NCBI Taxonomy" id="159716"/>
    <lineage>
        <taxon>Eukaryota</taxon>
        <taxon>Metazoa</taxon>
        <taxon>Chordata</taxon>
        <taxon>Craniata</taxon>
        <taxon>Vertebrata</taxon>
        <taxon>Euteleostomi</taxon>
        <taxon>Actinopterygii</taxon>
        <taxon>Neopterygii</taxon>
        <taxon>Teleostei</taxon>
        <taxon>Neoteleostei</taxon>
        <taxon>Acanthomorphata</taxon>
        <taxon>Eupercaria</taxon>
        <taxon>Perciformes</taxon>
        <taxon>Notothenioidei</taxon>
        <taxon>Channichthyidae</taxon>
        <taxon>Champsocephalus</taxon>
    </lineage>
</organism>